<keyword evidence="10" id="KW-0862">Zinc</keyword>
<dbReference type="GO" id="GO:0016020">
    <property type="term" value="C:membrane"/>
    <property type="evidence" value="ECO:0007669"/>
    <property type="project" value="UniProtKB-SubCell"/>
</dbReference>
<evidence type="ECO:0000256" key="11">
    <source>
        <dbReference type="ARBA" id="ARBA00022989"/>
    </source>
</evidence>
<evidence type="ECO:0000256" key="8">
    <source>
        <dbReference type="ARBA" id="ARBA00022771"/>
    </source>
</evidence>
<dbReference type="GO" id="GO:0061630">
    <property type="term" value="F:ubiquitin protein ligase activity"/>
    <property type="evidence" value="ECO:0007669"/>
    <property type="project" value="UniProtKB-EC"/>
</dbReference>
<keyword evidence="12 14" id="KW-0472">Membrane</keyword>
<protein>
    <recommendedName>
        <fullName evidence="4">RING-type E3 ubiquitin transferase</fullName>
        <ecNumber evidence="4">2.3.2.27</ecNumber>
    </recommendedName>
</protein>
<keyword evidence="9" id="KW-0833">Ubl conjugation pathway</keyword>
<dbReference type="FunFam" id="3.30.40.10:FF:000233">
    <property type="entry name" value="RING-H2 finger protein ATL54"/>
    <property type="match status" value="1"/>
</dbReference>
<organism evidence="16 17">
    <name type="scientific">Kingdonia uniflora</name>
    <dbReference type="NCBI Taxonomy" id="39325"/>
    <lineage>
        <taxon>Eukaryota</taxon>
        <taxon>Viridiplantae</taxon>
        <taxon>Streptophyta</taxon>
        <taxon>Embryophyta</taxon>
        <taxon>Tracheophyta</taxon>
        <taxon>Spermatophyta</taxon>
        <taxon>Magnoliopsida</taxon>
        <taxon>Ranunculales</taxon>
        <taxon>Circaeasteraceae</taxon>
        <taxon>Kingdonia</taxon>
    </lineage>
</organism>
<evidence type="ECO:0000313" key="17">
    <source>
        <dbReference type="Proteomes" id="UP000541444"/>
    </source>
</evidence>
<dbReference type="EMBL" id="JACGCM010001722">
    <property type="protein sequence ID" value="KAF6151029.1"/>
    <property type="molecule type" value="Genomic_DNA"/>
</dbReference>
<dbReference type="SMART" id="SM00184">
    <property type="entry name" value="RING"/>
    <property type="match status" value="1"/>
</dbReference>
<feature type="transmembrane region" description="Helical" evidence="14">
    <location>
        <begin position="43"/>
        <end position="67"/>
    </location>
</feature>
<dbReference type="AlphaFoldDB" id="A0A7J7M822"/>
<dbReference type="InterPro" id="IPR013083">
    <property type="entry name" value="Znf_RING/FYVE/PHD"/>
</dbReference>
<keyword evidence="11 14" id="KW-1133">Transmembrane helix</keyword>
<comment type="pathway">
    <text evidence="3">Protein modification; protein ubiquitination.</text>
</comment>
<evidence type="ECO:0000256" key="4">
    <source>
        <dbReference type="ARBA" id="ARBA00012483"/>
    </source>
</evidence>
<evidence type="ECO:0000256" key="9">
    <source>
        <dbReference type="ARBA" id="ARBA00022786"/>
    </source>
</evidence>
<dbReference type="PANTHER" id="PTHR46913:SF19">
    <property type="entry name" value="RING-TYPE E3 UBIQUITIN TRANSFERASE"/>
    <property type="match status" value="1"/>
</dbReference>
<evidence type="ECO:0000256" key="1">
    <source>
        <dbReference type="ARBA" id="ARBA00000900"/>
    </source>
</evidence>
<evidence type="ECO:0000256" key="3">
    <source>
        <dbReference type="ARBA" id="ARBA00004906"/>
    </source>
</evidence>
<dbReference type="EC" id="2.3.2.27" evidence="4"/>
<comment type="catalytic activity">
    <reaction evidence="1">
        <text>S-ubiquitinyl-[E2 ubiquitin-conjugating enzyme]-L-cysteine + [acceptor protein]-L-lysine = [E2 ubiquitin-conjugating enzyme]-L-cysteine + N(6)-ubiquitinyl-[acceptor protein]-L-lysine.</text>
        <dbReference type="EC" id="2.3.2.27"/>
    </reaction>
</comment>
<dbReference type="OrthoDB" id="9984778at2759"/>
<comment type="subcellular location">
    <subcellularLocation>
        <location evidence="2">Membrane</location>
        <topology evidence="2">Single-pass membrane protein</topology>
    </subcellularLocation>
</comment>
<dbReference type="Pfam" id="PF13639">
    <property type="entry name" value="zf-RING_2"/>
    <property type="match status" value="1"/>
</dbReference>
<evidence type="ECO:0000256" key="6">
    <source>
        <dbReference type="ARBA" id="ARBA00022692"/>
    </source>
</evidence>
<proteinExistence type="predicted"/>
<keyword evidence="7" id="KW-0479">Metal-binding</keyword>
<dbReference type="PANTHER" id="PTHR46913">
    <property type="entry name" value="RING-H2 FINGER PROTEIN ATL16"/>
    <property type="match status" value="1"/>
</dbReference>
<evidence type="ECO:0000256" key="7">
    <source>
        <dbReference type="ARBA" id="ARBA00022723"/>
    </source>
</evidence>
<feature type="domain" description="RING-type" evidence="15">
    <location>
        <begin position="137"/>
        <end position="179"/>
    </location>
</feature>
<sequence length="370" mass="40514">MGFKFKHRTSFSTCDPCIPSVPCRSDNCIPLTSPPPPSKPYHLSPLVIILIVALSIAFLIIIYYAILSKYSNWNHSRILQNQSNNTQEQFIDEHHQHGHIDHPIWLINRVGLDATIINSIAVFKYSKGDGLVDGTECSVCLNEFDENETLRLLPKCSHAFHLPCIDTWLGSHTNCPLCRAPVVKPAVAVSVEASSNEGEVSLSTGVESSVTSVENLEDEEEVDHSEDDDSFVVVELDDERELRGAAKTPEVSGGHELVGNGIQPIRRSISMDSLSLASVFCFSVANSLPVEDQEESSTSKLKGKKISNSGRLITKHTARTQSMSGSIGTFSSLTEKSIPEEPVAMKRSFSSGGKLFLSRYSRSGNSILPL</sequence>
<dbReference type="UniPathway" id="UPA00143"/>
<dbReference type="Proteomes" id="UP000541444">
    <property type="component" value="Unassembled WGS sequence"/>
</dbReference>
<comment type="caution">
    <text evidence="16">The sequence shown here is derived from an EMBL/GenBank/DDBJ whole genome shotgun (WGS) entry which is preliminary data.</text>
</comment>
<evidence type="ECO:0000256" key="12">
    <source>
        <dbReference type="ARBA" id="ARBA00023136"/>
    </source>
</evidence>
<dbReference type="GO" id="GO:0008270">
    <property type="term" value="F:zinc ion binding"/>
    <property type="evidence" value="ECO:0007669"/>
    <property type="project" value="UniProtKB-KW"/>
</dbReference>
<dbReference type="PROSITE" id="PS50089">
    <property type="entry name" value="ZF_RING_2"/>
    <property type="match status" value="1"/>
</dbReference>
<dbReference type="Gene3D" id="3.30.40.10">
    <property type="entry name" value="Zinc/RING finger domain, C3HC4 (zinc finger)"/>
    <property type="match status" value="1"/>
</dbReference>
<evidence type="ECO:0000259" key="15">
    <source>
        <dbReference type="PROSITE" id="PS50089"/>
    </source>
</evidence>
<dbReference type="InterPro" id="IPR001841">
    <property type="entry name" value="Znf_RING"/>
</dbReference>
<evidence type="ECO:0000256" key="5">
    <source>
        <dbReference type="ARBA" id="ARBA00022679"/>
    </source>
</evidence>
<evidence type="ECO:0000256" key="10">
    <source>
        <dbReference type="ARBA" id="ARBA00022833"/>
    </source>
</evidence>
<keyword evidence="8 13" id="KW-0863">Zinc-finger</keyword>
<keyword evidence="6 14" id="KW-0812">Transmembrane</keyword>
<evidence type="ECO:0000313" key="16">
    <source>
        <dbReference type="EMBL" id="KAF6151029.1"/>
    </source>
</evidence>
<evidence type="ECO:0000256" key="2">
    <source>
        <dbReference type="ARBA" id="ARBA00004167"/>
    </source>
</evidence>
<evidence type="ECO:0000256" key="13">
    <source>
        <dbReference type="PROSITE-ProRule" id="PRU00175"/>
    </source>
</evidence>
<accession>A0A7J7M822</accession>
<gene>
    <name evidence="16" type="ORF">GIB67_016507</name>
</gene>
<dbReference type="CDD" id="cd16461">
    <property type="entry name" value="RING-H2_EL5-like"/>
    <property type="match status" value="1"/>
</dbReference>
<keyword evidence="5" id="KW-0808">Transferase</keyword>
<evidence type="ECO:0000256" key="14">
    <source>
        <dbReference type="SAM" id="Phobius"/>
    </source>
</evidence>
<name>A0A7J7M822_9MAGN</name>
<keyword evidence="17" id="KW-1185">Reference proteome</keyword>
<dbReference type="InterPro" id="IPR044600">
    <property type="entry name" value="ATL1/ATL16-like"/>
</dbReference>
<dbReference type="GO" id="GO:0016567">
    <property type="term" value="P:protein ubiquitination"/>
    <property type="evidence" value="ECO:0007669"/>
    <property type="project" value="UniProtKB-UniPathway"/>
</dbReference>
<dbReference type="SUPFAM" id="SSF57850">
    <property type="entry name" value="RING/U-box"/>
    <property type="match status" value="1"/>
</dbReference>
<reference evidence="16 17" key="1">
    <citation type="journal article" date="2020" name="IScience">
        <title>Genome Sequencing of the Endangered Kingdonia uniflora (Circaeasteraceae, Ranunculales) Reveals Potential Mechanisms of Evolutionary Specialization.</title>
        <authorList>
            <person name="Sun Y."/>
            <person name="Deng T."/>
            <person name="Zhang A."/>
            <person name="Moore M.J."/>
            <person name="Landis J.B."/>
            <person name="Lin N."/>
            <person name="Zhang H."/>
            <person name="Zhang X."/>
            <person name="Huang J."/>
            <person name="Zhang X."/>
            <person name="Sun H."/>
            <person name="Wang H."/>
        </authorList>
    </citation>
    <scope>NUCLEOTIDE SEQUENCE [LARGE SCALE GENOMIC DNA]</scope>
    <source>
        <strain evidence="16">TB1705</strain>
        <tissue evidence="16">Leaf</tissue>
    </source>
</reference>